<name>A0A6P1YJX3_9HYPH</name>
<dbReference type="Proteomes" id="UP000464751">
    <property type="component" value="Chromosome"/>
</dbReference>
<organism evidence="1 2">
    <name type="scientific">Ancylobacter pratisalsi</name>
    <dbReference type="NCBI Taxonomy" id="1745854"/>
    <lineage>
        <taxon>Bacteria</taxon>
        <taxon>Pseudomonadati</taxon>
        <taxon>Pseudomonadota</taxon>
        <taxon>Alphaproteobacteria</taxon>
        <taxon>Hyphomicrobiales</taxon>
        <taxon>Xanthobacteraceae</taxon>
        <taxon>Ancylobacter</taxon>
    </lineage>
</organism>
<reference evidence="1 2" key="1">
    <citation type="submission" date="2020-02" db="EMBL/GenBank/DDBJ databases">
        <authorList>
            <person name="Li G."/>
        </authorList>
    </citation>
    <scope>NUCLEOTIDE SEQUENCE [LARGE SCALE GENOMIC DNA]</scope>
    <source>
        <strain evidence="1 2">DSM 102029</strain>
    </source>
</reference>
<dbReference type="InterPro" id="IPR021232">
    <property type="entry name" value="DUF2735"/>
</dbReference>
<evidence type="ECO:0000313" key="2">
    <source>
        <dbReference type="Proteomes" id="UP000464751"/>
    </source>
</evidence>
<dbReference type="RefSeq" id="WP_163074723.1">
    <property type="nucleotide sequence ID" value="NZ_CP048630.1"/>
</dbReference>
<evidence type="ECO:0000313" key="1">
    <source>
        <dbReference type="EMBL" id="QIB33628.1"/>
    </source>
</evidence>
<gene>
    <name evidence="1" type="ORF">G3A50_07870</name>
</gene>
<accession>A0A6P1YJX3</accession>
<dbReference type="Pfam" id="PF10931">
    <property type="entry name" value="DUF2735"/>
    <property type="match status" value="1"/>
</dbReference>
<protein>
    <submittedName>
        <fullName evidence="1">DUF2735 domain-containing protein</fullName>
    </submittedName>
</protein>
<dbReference type="EMBL" id="CP048630">
    <property type="protein sequence ID" value="QIB33628.1"/>
    <property type="molecule type" value="Genomic_DNA"/>
</dbReference>
<proteinExistence type="predicted"/>
<keyword evidence="2" id="KW-1185">Reference proteome</keyword>
<dbReference type="AlphaFoldDB" id="A0A6P1YJX3"/>
<dbReference type="KEGG" id="apra:G3A50_07870"/>
<sequence>MNTSYERENANIYAFPVGGRAGLAARRVDGRPIAELPPRIADVAFGGSWYHEEAVREERSPKR</sequence>